<dbReference type="InterPro" id="IPR001228">
    <property type="entry name" value="IspD"/>
</dbReference>
<keyword evidence="1 3" id="KW-0808">Transferase</keyword>
<evidence type="ECO:0000313" key="3">
    <source>
        <dbReference type="EMBL" id="ASK77860.1"/>
    </source>
</evidence>
<sequence length="235" mass="26558">MSDKKNEIIRVSAVIVAAGVGSRMSAGKPKQYIKVQDISILEHTINIFIKSQLIDEIYVVISREDIFFDKLGLRNIPNVKVVYGGKTRSESVLNGLLAIKNKNSWALIHDAVRPCLKTEELNNFIYKAINDPVGGALVTPVINTLKHVNDEGVYTTVNRNYYQNVLTPQIYKKDIILNALKRTLDSNIEPSDESFCIEHSGLKMSYINGKSSNIKITYNEDLLFFEFYLNQLKGK</sequence>
<proteinExistence type="predicted"/>
<dbReference type="Pfam" id="PF01128">
    <property type="entry name" value="IspD"/>
    <property type="match status" value="1"/>
</dbReference>
<protein>
    <submittedName>
        <fullName evidence="3">2-C-methyl-D-erythritol 4-phosphate cytidylyltransferase</fullName>
    </submittedName>
</protein>
<evidence type="ECO:0000313" key="4">
    <source>
        <dbReference type="Proteomes" id="UP000242175"/>
    </source>
</evidence>
<dbReference type="FunFam" id="3.90.550.10:FF:000003">
    <property type="entry name" value="2-C-methyl-D-erythritol 4-phosphate cytidylyltransferase"/>
    <property type="match status" value="1"/>
</dbReference>
<keyword evidence="2 3" id="KW-0548">Nucleotidyltransferase</keyword>
<dbReference type="InterPro" id="IPR050088">
    <property type="entry name" value="IspD/TarI_cytidylyltransf_bact"/>
</dbReference>
<dbReference type="Gene3D" id="3.90.550.10">
    <property type="entry name" value="Spore Coat Polysaccharide Biosynthesis Protein SpsA, Chain A"/>
    <property type="match status" value="1"/>
</dbReference>
<dbReference type="NCBIfam" id="TIGR00453">
    <property type="entry name" value="ispD"/>
    <property type="match status" value="1"/>
</dbReference>
<keyword evidence="4" id="KW-1185">Reference proteome</keyword>
<dbReference type="PANTHER" id="PTHR32125">
    <property type="entry name" value="2-C-METHYL-D-ERYTHRITOL 4-PHOSPHATE CYTIDYLYLTRANSFERASE, CHLOROPLASTIC"/>
    <property type="match status" value="1"/>
</dbReference>
<dbReference type="OrthoDB" id="9806837at2"/>
<dbReference type="PANTHER" id="PTHR32125:SF4">
    <property type="entry name" value="2-C-METHYL-D-ERYTHRITOL 4-PHOSPHATE CYTIDYLYLTRANSFERASE, CHLOROPLASTIC"/>
    <property type="match status" value="1"/>
</dbReference>
<evidence type="ECO:0000256" key="2">
    <source>
        <dbReference type="ARBA" id="ARBA00022695"/>
    </source>
</evidence>
<dbReference type="CDD" id="cd02516">
    <property type="entry name" value="CDP-ME_synthetase"/>
    <property type="match status" value="1"/>
</dbReference>
<name>A0A220VC43_9GAMM</name>
<dbReference type="InterPro" id="IPR029044">
    <property type="entry name" value="Nucleotide-diphossugar_trans"/>
</dbReference>
<dbReference type="SUPFAM" id="SSF53448">
    <property type="entry name" value="Nucleotide-diphospho-sugar transferases"/>
    <property type="match status" value="1"/>
</dbReference>
<dbReference type="GO" id="GO:0050518">
    <property type="term" value="F:2-C-methyl-D-erythritol 4-phosphate cytidylyltransferase activity"/>
    <property type="evidence" value="ECO:0007669"/>
    <property type="project" value="InterPro"/>
</dbReference>
<dbReference type="Proteomes" id="UP000242175">
    <property type="component" value="Chromosome large"/>
</dbReference>
<evidence type="ECO:0000256" key="1">
    <source>
        <dbReference type="ARBA" id="ARBA00022679"/>
    </source>
</evidence>
<reference evidence="3 4" key="1">
    <citation type="journal article" date="2016" name="Int. J. Syst. Evol. Microbiol.">
        <title>Paraphotobacterium marinum gen. nov., sp. nov., a member of the family Vibrionaceae, isolated from surface seawater.</title>
        <authorList>
            <person name="Huang Z."/>
            <person name="Dong C."/>
            <person name="Shao Z."/>
        </authorList>
    </citation>
    <scope>NUCLEOTIDE SEQUENCE [LARGE SCALE GENOMIC DNA]</scope>
    <source>
        <strain evidence="3 4">NSCS20N07D</strain>
    </source>
</reference>
<dbReference type="GO" id="GO:0008299">
    <property type="term" value="P:isoprenoid biosynthetic process"/>
    <property type="evidence" value="ECO:0007669"/>
    <property type="project" value="InterPro"/>
</dbReference>
<dbReference type="EMBL" id="CP022355">
    <property type="protein sequence ID" value="ASK77860.1"/>
    <property type="molecule type" value="Genomic_DNA"/>
</dbReference>
<organism evidence="3 4">
    <name type="scientific">Paraphotobacterium marinum</name>
    <dbReference type="NCBI Taxonomy" id="1755811"/>
    <lineage>
        <taxon>Bacteria</taxon>
        <taxon>Pseudomonadati</taxon>
        <taxon>Pseudomonadota</taxon>
        <taxon>Gammaproteobacteria</taxon>
        <taxon>Vibrionales</taxon>
        <taxon>Vibrionaceae</taxon>
        <taxon>Paraphotobacterium</taxon>
    </lineage>
</organism>
<accession>A0A220VC43</accession>
<dbReference type="RefSeq" id="WP_089072770.1">
    <property type="nucleotide sequence ID" value="NZ_CBCSAM010000005.1"/>
</dbReference>
<dbReference type="InterPro" id="IPR034683">
    <property type="entry name" value="IspD/TarI"/>
</dbReference>
<dbReference type="KEGG" id="pmai:CF386_01710"/>
<gene>
    <name evidence="3" type="primary">ispD</name>
    <name evidence="3" type="ORF">CF386_01710</name>
</gene>
<dbReference type="AlphaFoldDB" id="A0A220VC43"/>